<evidence type="ECO:0000256" key="2">
    <source>
        <dbReference type="ARBA" id="ARBA00022714"/>
    </source>
</evidence>
<dbReference type="Proteomes" id="UP000000270">
    <property type="component" value="Chromosome"/>
</dbReference>
<evidence type="ECO:0000256" key="3">
    <source>
        <dbReference type="ARBA" id="ARBA00022723"/>
    </source>
</evidence>
<dbReference type="AlphaFoldDB" id="A8I1G0"/>
<evidence type="ECO:0000256" key="5">
    <source>
        <dbReference type="ARBA" id="ARBA00023004"/>
    </source>
</evidence>
<reference evidence="9 10" key="1">
    <citation type="journal article" date="2007" name="Appl. Environ. Microbiol.">
        <title>Rhizobial factors required for stem nodule maturation and maintenance in Sesbania rostrata-Azorhizobium caulinodans ORS571 symbiosis.</title>
        <authorList>
            <person name="Suzuki S."/>
            <person name="Aono T."/>
            <person name="Lee KB."/>
            <person name="Suzuki T."/>
            <person name="Liu CT."/>
            <person name="Miwa H."/>
            <person name="Wakao S."/>
            <person name="Iki T."/>
            <person name="Oyaizu H."/>
        </authorList>
    </citation>
    <scope>NUCLEOTIDE SEQUENCE [LARGE SCALE GENOMIC DNA]</scope>
    <source>
        <strain evidence="10">ATCC 43989 / DSM 5975 / JCM 20966 / LMG 6465 / NBRC 14845 / NCIMB 13405 / ORS 571</strain>
    </source>
</reference>
<gene>
    <name evidence="9" type="ordered locus">AZC_1371</name>
</gene>
<proteinExistence type="predicted"/>
<evidence type="ECO:0000259" key="8">
    <source>
        <dbReference type="Pfam" id="PF22290"/>
    </source>
</evidence>
<keyword evidence="2" id="KW-0001">2Fe-2S</keyword>
<sequence length="203" mass="22217">MSMLSPSIFSRPVYPGLHGDRFAKTNLILAEEEGAQAILDLARHPDVTSPFFARAIILFCQGRAADTVPALEALAPQALWVLPTIETTLFRLRGVLQTATMGTRLYVTGTEPFIGRVVAEAGAFGVDPRSVITEHRGSLRRRVQCVHCKGMMEEVTHSPVSCAHCGLSLFVRDHYSRRLGAFQGVCIDAEVPGDRPAVEELYP</sequence>
<keyword evidence="1" id="KW-0285">Flavoprotein</keyword>
<dbReference type="GO" id="GO:0046872">
    <property type="term" value="F:metal ion binding"/>
    <property type="evidence" value="ECO:0007669"/>
    <property type="project" value="UniProtKB-KW"/>
</dbReference>
<dbReference type="HOGENOM" id="CLU_117628_0_0_5"/>
<name>A8I1G0_AZOC5</name>
<feature type="domain" description="Dimethylamine monooxygenase subunit DmmA-like N-terminal" evidence="8">
    <location>
        <begin position="7"/>
        <end position="131"/>
    </location>
</feature>
<dbReference type="GO" id="GO:0051537">
    <property type="term" value="F:2 iron, 2 sulfur cluster binding"/>
    <property type="evidence" value="ECO:0007669"/>
    <property type="project" value="UniProtKB-KW"/>
</dbReference>
<accession>A8I1G0</accession>
<dbReference type="NCBIfam" id="NF041259">
    <property type="entry name" value="mono_DmmA_fam"/>
    <property type="match status" value="1"/>
</dbReference>
<dbReference type="EMBL" id="AP009384">
    <property type="protein sequence ID" value="BAF87369.1"/>
    <property type="molecule type" value="Genomic_DNA"/>
</dbReference>
<reference evidence="9 10" key="3">
    <citation type="journal article" date="2008" name="BMC Genomics">
        <title>The genome of the versatile nitrogen fixer Azorhizobium caulinodans ORS571.</title>
        <authorList>
            <person name="Lee KB."/>
            <person name="Backer P.D."/>
            <person name="Aono T."/>
            <person name="Liu CT."/>
            <person name="Suzuki S."/>
            <person name="Suzuki T."/>
            <person name="Kaneko T."/>
            <person name="Yamada M."/>
            <person name="Tabata S."/>
            <person name="Kupfer D.M."/>
            <person name="Najar F.Z."/>
            <person name="Wiley G.B."/>
            <person name="Roe B."/>
            <person name="Binnewies T.T."/>
            <person name="Ussery D.W."/>
            <person name="D'Haeze W."/>
            <person name="Herder J.D."/>
            <person name="Gevers D."/>
            <person name="Vereecke D."/>
            <person name="Holsters M."/>
            <person name="Oyaizu H."/>
        </authorList>
    </citation>
    <scope>NUCLEOTIDE SEQUENCE [LARGE SCALE GENOMIC DNA]</scope>
    <source>
        <strain evidence="10">ATCC 43989 / DSM 5975 / JCM 20966 / LMG 6465 / NBRC 14845 / NCIMB 13405 / ORS 571</strain>
    </source>
</reference>
<dbReference type="Pfam" id="PF22289">
    <property type="entry name" value="DmmA-like_C"/>
    <property type="match status" value="1"/>
</dbReference>
<keyword evidence="10" id="KW-1185">Reference proteome</keyword>
<keyword evidence="3" id="KW-0479">Metal-binding</keyword>
<dbReference type="GO" id="GO:0016491">
    <property type="term" value="F:oxidoreductase activity"/>
    <property type="evidence" value="ECO:0007669"/>
    <property type="project" value="UniProtKB-KW"/>
</dbReference>
<evidence type="ECO:0000313" key="10">
    <source>
        <dbReference type="Proteomes" id="UP000000270"/>
    </source>
</evidence>
<keyword evidence="4" id="KW-0560">Oxidoreductase</keyword>
<evidence type="ECO:0000256" key="4">
    <source>
        <dbReference type="ARBA" id="ARBA00023002"/>
    </source>
</evidence>
<protein>
    <submittedName>
        <fullName evidence="9">Uncharacterized protein</fullName>
    </submittedName>
</protein>
<keyword evidence="5" id="KW-0408">Iron</keyword>
<keyword evidence="6" id="KW-0411">Iron-sulfur</keyword>
<reference evidence="10" key="2">
    <citation type="submission" date="2007-04" db="EMBL/GenBank/DDBJ databases">
        <title>Complete genome sequence of the nitrogen-fixing bacterium Azorhizobium caulinodans ORS571.</title>
        <authorList>
            <person name="Lee K.B."/>
            <person name="Backer P.D."/>
            <person name="Aono T."/>
            <person name="Liu C.T."/>
            <person name="Suzuki S."/>
            <person name="Suzuki T."/>
            <person name="Kaneko T."/>
            <person name="Yamada M."/>
            <person name="Tabata S."/>
            <person name="Kupfer D.M."/>
            <person name="Najar F.Z."/>
            <person name="Wiley G.B."/>
            <person name="Roe B."/>
            <person name="Binnewies T."/>
            <person name="Ussery D."/>
            <person name="Vereecke D."/>
            <person name="Gevers D."/>
            <person name="Holsters M."/>
            <person name="Oyaizu H."/>
        </authorList>
    </citation>
    <scope>NUCLEOTIDE SEQUENCE [LARGE SCALE GENOMIC DNA]</scope>
    <source>
        <strain evidence="10">ATCC 43989 / DSM 5975 / JCM 20966 / LMG 6465 / NBRC 14845 / NCIMB 13405 / ORS 571</strain>
    </source>
</reference>
<dbReference type="STRING" id="438753.AZC_1371"/>
<evidence type="ECO:0000256" key="1">
    <source>
        <dbReference type="ARBA" id="ARBA00022630"/>
    </source>
</evidence>
<organism evidence="9 10">
    <name type="scientific">Azorhizobium caulinodans (strain ATCC 43989 / DSM 5975 / JCM 20966 / LMG 6465 / NBRC 14845 / NCIMB 13405 / ORS 571)</name>
    <dbReference type="NCBI Taxonomy" id="438753"/>
    <lineage>
        <taxon>Bacteria</taxon>
        <taxon>Pseudomonadati</taxon>
        <taxon>Pseudomonadota</taxon>
        <taxon>Alphaproteobacteria</taxon>
        <taxon>Hyphomicrobiales</taxon>
        <taxon>Xanthobacteraceae</taxon>
        <taxon>Azorhizobium</taxon>
    </lineage>
</organism>
<reference evidence="9 10" key="4">
    <citation type="journal article" date="2009" name="Appl. Environ. Microbiol.">
        <title>Comparative genome-wide transcriptional profiling of Azorhizobium caulinodans ORS571 grown under free-living and symbiotic conditions.</title>
        <authorList>
            <person name="Tsukada S."/>
            <person name="Aono T."/>
            <person name="Akiba N."/>
            <person name="Lee KB."/>
            <person name="Liu CT."/>
            <person name="Toyazaki H."/>
            <person name="Oyaizu H."/>
        </authorList>
    </citation>
    <scope>NUCLEOTIDE SEQUENCE [LARGE SCALE GENOMIC DNA]</scope>
    <source>
        <strain evidence="10">ATCC 43989 / DSM 5975 / JCM 20966 / LMG 6465 / NBRC 14845 / NCIMB 13405 / ORS 571</strain>
    </source>
</reference>
<feature type="domain" description="Dimethylamine monooxygenase subunit DmmA-like C-terminal" evidence="7">
    <location>
        <begin position="142"/>
        <end position="185"/>
    </location>
</feature>
<dbReference type="Pfam" id="PF22290">
    <property type="entry name" value="DmmA-like_N"/>
    <property type="match status" value="1"/>
</dbReference>
<evidence type="ECO:0000259" key="7">
    <source>
        <dbReference type="Pfam" id="PF22289"/>
    </source>
</evidence>
<dbReference type="KEGG" id="azc:AZC_1371"/>
<reference evidence="9 10" key="5">
    <citation type="journal article" date="2010" name="Appl. Environ. Microbiol.">
        <title>phrR-like gene praR of Azorhizobium caulinodans ORS571 is essential for symbiosis with Sesbania rostrata and is involved in expression of reb genes.</title>
        <authorList>
            <person name="Akiba N."/>
            <person name="Aono T."/>
            <person name="Toyazaki H."/>
            <person name="Sato S."/>
            <person name="Oyaizu H."/>
        </authorList>
    </citation>
    <scope>NUCLEOTIDE SEQUENCE [LARGE SCALE GENOMIC DNA]</scope>
    <source>
        <strain evidence="10">ATCC 43989 / DSM 5975 / JCM 20966 / LMG 6465 / NBRC 14845 / NCIMB 13405 / ORS 571</strain>
    </source>
</reference>
<evidence type="ECO:0000313" key="9">
    <source>
        <dbReference type="EMBL" id="BAF87369.1"/>
    </source>
</evidence>
<dbReference type="InterPro" id="IPR054582">
    <property type="entry name" value="DmmA-like_N"/>
</dbReference>
<reference evidence="9 10" key="6">
    <citation type="journal article" date="2011" name="Appl. Environ. Microbiol.">
        <title>Involvement of the azorhizobial chromosome partition gene (parA) in the onset of bacteroid differentiation during Sesbania rostrata stem nodule development.</title>
        <authorList>
            <person name="Liu CT."/>
            <person name="Lee KB."/>
            <person name="Wang YS."/>
            <person name="Peng MH."/>
            <person name="Lee KT."/>
            <person name="Suzuki S."/>
            <person name="Suzuki T."/>
            <person name="Oyaizu H."/>
        </authorList>
    </citation>
    <scope>NUCLEOTIDE SEQUENCE [LARGE SCALE GENOMIC DNA]</scope>
    <source>
        <strain evidence="10">ATCC 43989 / DSM 5975 / JCM 20966 / LMG 6465 / NBRC 14845 / NCIMB 13405 / ORS 571</strain>
    </source>
</reference>
<dbReference type="eggNOG" id="ENOG5030T00">
    <property type="taxonomic scope" value="Bacteria"/>
</dbReference>
<dbReference type="InterPro" id="IPR048037">
    <property type="entry name" value="DmmA-like_C"/>
</dbReference>
<evidence type="ECO:0000256" key="6">
    <source>
        <dbReference type="ARBA" id="ARBA00023014"/>
    </source>
</evidence>